<dbReference type="RefSeq" id="WP_275278494.1">
    <property type="nucleotide sequence ID" value="NZ_CP119108.1"/>
</dbReference>
<reference evidence="1 2" key="1">
    <citation type="submission" date="2023-03" db="EMBL/GenBank/DDBJ databases">
        <title>Genome sequence of Microbacterium sp. KACC 23027.</title>
        <authorList>
            <person name="Kim S."/>
            <person name="Heo J."/>
            <person name="Kwon S.-W."/>
        </authorList>
    </citation>
    <scope>NUCLEOTIDE SEQUENCE [LARGE SCALE GENOMIC DNA]</scope>
    <source>
        <strain evidence="1 2">KACC 23027</strain>
    </source>
</reference>
<dbReference type="EMBL" id="CP119108">
    <property type="protein sequence ID" value="WEG09170.1"/>
    <property type="molecule type" value="Genomic_DNA"/>
</dbReference>
<organism evidence="1 2">
    <name type="scientific">Microbacterium horticulturae</name>
    <dbReference type="NCBI Taxonomy" id="3028316"/>
    <lineage>
        <taxon>Bacteria</taxon>
        <taxon>Bacillati</taxon>
        <taxon>Actinomycetota</taxon>
        <taxon>Actinomycetes</taxon>
        <taxon>Micrococcales</taxon>
        <taxon>Microbacteriaceae</taxon>
        <taxon>Microbacterium</taxon>
    </lineage>
</organism>
<name>A0ABY8BZ04_9MICO</name>
<dbReference type="SUPFAM" id="SSF53795">
    <property type="entry name" value="PEP carboxykinase-like"/>
    <property type="match status" value="1"/>
</dbReference>
<evidence type="ECO:0000313" key="1">
    <source>
        <dbReference type="EMBL" id="WEG09170.1"/>
    </source>
</evidence>
<proteinExistence type="predicted"/>
<evidence type="ECO:0000313" key="2">
    <source>
        <dbReference type="Proteomes" id="UP001214553"/>
    </source>
</evidence>
<gene>
    <name evidence="1" type="ORF">PU630_01000</name>
</gene>
<sequence length="313" mass="34038">MLKTELYGLTLATDFDLHGVGDSTDADPDVVVASRPAFGKWDKLPNGSTLLDYWTGDNQWYQLVRAEDGTFFFRIPSICDFAISSDLRQVDLAMYKGAAVGMDSVMTTGALLSLLLCLRGATVLHGSAVEMAGGAIAFIGHSGQGKTTTATMFCAEGASVVTDDVLVVDSPEDQPTVRRGSRELRLRPGTEELASTVVAREVRTSADKRLVLSPQYSEEESLPLRALVIPSPTRDGSPLRFERLSRRNAVFALLSFPRLMGWRDDDVVTRSFEHATALARTTPVVIAHVPWGPPFPADVSRSFSAWLDSQPTS</sequence>
<accession>A0ABY8BZ04</accession>
<dbReference type="Gene3D" id="3.40.50.300">
    <property type="entry name" value="P-loop containing nucleotide triphosphate hydrolases"/>
    <property type="match status" value="1"/>
</dbReference>
<dbReference type="Proteomes" id="UP001214553">
    <property type="component" value="Chromosome"/>
</dbReference>
<dbReference type="InterPro" id="IPR027417">
    <property type="entry name" value="P-loop_NTPase"/>
</dbReference>
<protein>
    <submittedName>
        <fullName evidence="1">Uncharacterized protein</fullName>
    </submittedName>
</protein>
<keyword evidence="2" id="KW-1185">Reference proteome</keyword>